<keyword evidence="4 5" id="KW-0472">Membrane</keyword>
<evidence type="ECO:0000256" key="3">
    <source>
        <dbReference type="ARBA" id="ARBA00022989"/>
    </source>
</evidence>
<evidence type="ECO:0000256" key="4">
    <source>
        <dbReference type="ARBA" id="ARBA00023136"/>
    </source>
</evidence>
<feature type="domain" description="Fatty acid hydroxylase" evidence="6">
    <location>
        <begin position="167"/>
        <end position="304"/>
    </location>
</feature>
<dbReference type="GO" id="GO:0016020">
    <property type="term" value="C:membrane"/>
    <property type="evidence" value="ECO:0007669"/>
    <property type="project" value="UniProtKB-SubCell"/>
</dbReference>
<evidence type="ECO:0000256" key="1">
    <source>
        <dbReference type="ARBA" id="ARBA00004370"/>
    </source>
</evidence>
<evidence type="ECO:0000256" key="5">
    <source>
        <dbReference type="SAM" id="Phobius"/>
    </source>
</evidence>
<evidence type="ECO:0000313" key="7">
    <source>
        <dbReference type="EMBL" id="KAL1521570.1"/>
    </source>
</evidence>
<evidence type="ECO:0000259" key="6">
    <source>
        <dbReference type="Pfam" id="PF04116"/>
    </source>
</evidence>
<protein>
    <recommendedName>
        <fullName evidence="6">Fatty acid hydroxylase domain-containing protein</fullName>
    </recommendedName>
</protein>
<feature type="transmembrane region" description="Helical" evidence="5">
    <location>
        <begin position="124"/>
        <end position="142"/>
    </location>
</feature>
<keyword evidence="8" id="KW-1185">Reference proteome</keyword>
<comment type="caution">
    <text evidence="7">The sequence shown here is derived from an EMBL/GenBank/DDBJ whole genome shotgun (WGS) entry which is preliminary data.</text>
</comment>
<keyword evidence="2 5" id="KW-0812">Transmembrane</keyword>
<dbReference type="GO" id="GO:0016491">
    <property type="term" value="F:oxidoreductase activity"/>
    <property type="evidence" value="ECO:0007669"/>
    <property type="project" value="InterPro"/>
</dbReference>
<dbReference type="GO" id="GO:0005506">
    <property type="term" value="F:iron ion binding"/>
    <property type="evidence" value="ECO:0007669"/>
    <property type="project" value="InterPro"/>
</dbReference>
<feature type="transmembrane region" description="Helical" evidence="5">
    <location>
        <begin position="82"/>
        <end position="103"/>
    </location>
</feature>
<feature type="transmembrane region" description="Helical" evidence="5">
    <location>
        <begin position="162"/>
        <end position="179"/>
    </location>
</feature>
<evidence type="ECO:0000256" key="2">
    <source>
        <dbReference type="ARBA" id="ARBA00022692"/>
    </source>
</evidence>
<dbReference type="InterPro" id="IPR006694">
    <property type="entry name" value="Fatty_acid_hydroxylase"/>
</dbReference>
<dbReference type="AlphaFoldDB" id="A0AB34JJ16"/>
<sequence length="345" mass="39071">MASYVLRTELNTKPSPLMGKLTTKTGAWSPHAYCISFFAQLAVLLCSLRIVDQLTESVGGEPLLQPCWNTVTRRYPWLLRHVGFGAVSAFVAYVASCIYFTSLDLRRSMDTKVQKQYFPSVRDMLVAGAPQVVIYFLANYLWYIYAYQPIELPSQAPTLARLMEQLLVAFVVGDFLIYWEHRLMHRFAFTRKHIHSWHHAYTAPFSWAGGVVHPLEDIVVVLCQVAAPFTFGHHPLSFWIFVALWTVLLIEEHSGHDVPWAPYNWMPFARSPMGGGAAAHDIHHYKVTKNFAFVLCVWDHAFGTFEPVVDPPNIPNLQKAEDHKNFEAACEGLVSASAAKRTKSS</sequence>
<dbReference type="InterPro" id="IPR050307">
    <property type="entry name" value="Sterol_Desaturase_Related"/>
</dbReference>
<dbReference type="PANTHER" id="PTHR11863">
    <property type="entry name" value="STEROL DESATURASE"/>
    <property type="match status" value="1"/>
</dbReference>
<reference evidence="7 8" key="1">
    <citation type="journal article" date="2024" name="Science">
        <title>Giant polyketide synthase enzymes in the biosynthesis of giant marine polyether toxins.</title>
        <authorList>
            <person name="Fallon T.R."/>
            <person name="Shende V.V."/>
            <person name="Wierzbicki I.H."/>
            <person name="Pendleton A.L."/>
            <person name="Watervoot N.F."/>
            <person name="Auber R.P."/>
            <person name="Gonzalez D.J."/>
            <person name="Wisecaver J.H."/>
            <person name="Moore B.S."/>
        </authorList>
    </citation>
    <scope>NUCLEOTIDE SEQUENCE [LARGE SCALE GENOMIC DNA]</scope>
    <source>
        <strain evidence="7 8">12B1</strain>
    </source>
</reference>
<dbReference type="Proteomes" id="UP001515480">
    <property type="component" value="Unassembled WGS sequence"/>
</dbReference>
<comment type="subcellular location">
    <subcellularLocation>
        <location evidence="1">Membrane</location>
    </subcellularLocation>
</comment>
<dbReference type="Pfam" id="PF04116">
    <property type="entry name" value="FA_hydroxylase"/>
    <property type="match status" value="1"/>
</dbReference>
<accession>A0AB34JJ16</accession>
<keyword evidence="3 5" id="KW-1133">Transmembrane helix</keyword>
<dbReference type="EMBL" id="JBGBPQ010000007">
    <property type="protein sequence ID" value="KAL1521570.1"/>
    <property type="molecule type" value="Genomic_DNA"/>
</dbReference>
<proteinExistence type="predicted"/>
<organism evidence="7 8">
    <name type="scientific">Prymnesium parvum</name>
    <name type="common">Toxic golden alga</name>
    <dbReference type="NCBI Taxonomy" id="97485"/>
    <lineage>
        <taxon>Eukaryota</taxon>
        <taxon>Haptista</taxon>
        <taxon>Haptophyta</taxon>
        <taxon>Prymnesiophyceae</taxon>
        <taxon>Prymnesiales</taxon>
        <taxon>Prymnesiaceae</taxon>
        <taxon>Prymnesium</taxon>
    </lineage>
</organism>
<dbReference type="GO" id="GO:0008610">
    <property type="term" value="P:lipid biosynthetic process"/>
    <property type="evidence" value="ECO:0007669"/>
    <property type="project" value="InterPro"/>
</dbReference>
<evidence type="ECO:0000313" key="8">
    <source>
        <dbReference type="Proteomes" id="UP001515480"/>
    </source>
</evidence>
<name>A0AB34JJ16_PRYPA</name>
<gene>
    <name evidence="7" type="ORF">AB1Y20_021229</name>
</gene>